<feature type="transmembrane region" description="Helical" evidence="1">
    <location>
        <begin position="229"/>
        <end position="249"/>
    </location>
</feature>
<feature type="transmembrane region" description="Helical" evidence="1">
    <location>
        <begin position="170"/>
        <end position="194"/>
    </location>
</feature>
<accession>A0A8S1JWN4</accession>
<dbReference type="AlphaFoldDB" id="A0A8S1JWN4"/>
<feature type="transmembrane region" description="Helical" evidence="1">
    <location>
        <begin position="502"/>
        <end position="520"/>
    </location>
</feature>
<sequence>MTKIKGNPNFFEVYIIDKTQNNFQKQFPLDYLLVINNNNYSIFLLLFQLNFPAKSYIINFNCFFSWIYFDQYITKILIILDKYILYFLKEIYFLMDLYEEEPEFIRNVNLLKSPPNFQQAENHSKAQIIHKEVINDSQRCSCCNLHINSIKYPLLTDLNEFMVHGTAYKFFLFIKINFILLSIVFIIAGIYNLIQNFKGDQCIKHEICQQNLYNLLSIFNRLDSEFDDYILDTLYFISILIQLAFIRYISCYQNVNYNLDQEIDSELTISECSVQIQDVNTQWDKTTIMDYLVNYQSKNNEKFNIIDCCLIYNQEHFENQLKVKIREILIQNNDISLKNVINRIVDQIYILHNREQFLKFNGEVLITLSYEVIIILFIFKKEAINFKKAIGIDYKVVKCPRPTDVNWSPNFQVYNMKRFCIKYLIGFCVLIIVIPIQQAKSEYIIKNHGKSGNQLYFNILLSLSIGVLLMVLRKIYYYLMLSNFQDMMQKVNNKRIKPTLESIQYNIILLFQFIVSLSGIKFDEDDVEKRKTMIWCSGGFSQDIINIILINAFSIIILSIIDDVQVWKFIKIIYYKYFNKNSTLTQFEANQLMAKKMNFNQKKFDLILLIGLCSFCGYMYPIFYLITLITLFIIYWINKYQVINYGVEEEFKFEFYVCQKFHHILNHHSISQLSFCSYQLSFLTITLIGFFKSKPDIIKRMKIQQKAFNNDLYSKCNPLIDESLLLNEQYEKWEQQYVEGLQLNKSSRQAKFYSALQLKLLREFEREFQQSSIQKVQILPVG</sequence>
<gene>
    <name evidence="2" type="ORF">PPRIM_AZ9-3.1.T0090023</name>
</gene>
<keyword evidence="1" id="KW-0812">Transmembrane</keyword>
<evidence type="ECO:0000313" key="3">
    <source>
        <dbReference type="Proteomes" id="UP000688137"/>
    </source>
</evidence>
<dbReference type="EMBL" id="CAJJDM010000006">
    <property type="protein sequence ID" value="CAD8045000.1"/>
    <property type="molecule type" value="Genomic_DNA"/>
</dbReference>
<feature type="transmembrane region" description="Helical" evidence="1">
    <location>
        <begin position="540"/>
        <end position="561"/>
    </location>
</feature>
<reference evidence="2" key="1">
    <citation type="submission" date="2021-01" db="EMBL/GenBank/DDBJ databases">
        <authorList>
            <consortium name="Genoscope - CEA"/>
            <person name="William W."/>
        </authorList>
    </citation>
    <scope>NUCLEOTIDE SEQUENCE</scope>
</reference>
<evidence type="ECO:0008006" key="4">
    <source>
        <dbReference type="Google" id="ProtNLM"/>
    </source>
</evidence>
<evidence type="ECO:0000313" key="2">
    <source>
        <dbReference type="EMBL" id="CAD8045000.1"/>
    </source>
</evidence>
<feature type="transmembrane region" description="Helical" evidence="1">
    <location>
        <begin position="670"/>
        <end position="691"/>
    </location>
</feature>
<evidence type="ECO:0000256" key="1">
    <source>
        <dbReference type="SAM" id="Phobius"/>
    </source>
</evidence>
<protein>
    <recommendedName>
        <fullName evidence="4">Transmembrane protein</fullName>
    </recommendedName>
</protein>
<comment type="caution">
    <text evidence="2">The sequence shown here is derived from an EMBL/GenBank/DDBJ whole genome shotgun (WGS) entry which is preliminary data.</text>
</comment>
<proteinExistence type="predicted"/>
<keyword evidence="1" id="KW-1133">Transmembrane helix</keyword>
<organism evidence="2 3">
    <name type="scientific">Paramecium primaurelia</name>
    <dbReference type="NCBI Taxonomy" id="5886"/>
    <lineage>
        <taxon>Eukaryota</taxon>
        <taxon>Sar</taxon>
        <taxon>Alveolata</taxon>
        <taxon>Ciliophora</taxon>
        <taxon>Intramacronucleata</taxon>
        <taxon>Oligohymenophorea</taxon>
        <taxon>Peniculida</taxon>
        <taxon>Parameciidae</taxon>
        <taxon>Paramecium</taxon>
    </lineage>
</organism>
<keyword evidence="1" id="KW-0472">Membrane</keyword>
<feature type="transmembrane region" description="Helical" evidence="1">
    <location>
        <begin position="456"/>
        <end position="481"/>
    </location>
</feature>
<keyword evidence="3" id="KW-1185">Reference proteome</keyword>
<feature type="transmembrane region" description="Helical" evidence="1">
    <location>
        <begin position="606"/>
        <end position="637"/>
    </location>
</feature>
<feature type="transmembrane region" description="Helical" evidence="1">
    <location>
        <begin position="419"/>
        <end position="436"/>
    </location>
</feature>
<dbReference type="Proteomes" id="UP000688137">
    <property type="component" value="Unassembled WGS sequence"/>
</dbReference>
<name>A0A8S1JWN4_PARPR</name>